<dbReference type="NCBIfam" id="NF001696">
    <property type="entry name" value="PRK00451.1"/>
    <property type="match status" value="1"/>
</dbReference>
<dbReference type="RefSeq" id="WP_083047883.1">
    <property type="nucleotide sequence ID" value="NZ_MWQY01000002.1"/>
</dbReference>
<dbReference type="EMBL" id="MWQY01000002">
    <property type="protein sequence ID" value="ORC37835.1"/>
    <property type="molecule type" value="Genomic_DNA"/>
</dbReference>
<comment type="catalytic activity">
    <reaction evidence="3 4">
        <text>N(6)-[(R)-lipoyl]-L-lysyl-[glycine-cleavage complex H protein] + glycine + H(+) = N(6)-[(R)-S(8)-aminomethyldihydrolipoyl]-L-lysyl-[glycine-cleavage complex H protein] + CO2</text>
        <dbReference type="Rhea" id="RHEA:24304"/>
        <dbReference type="Rhea" id="RHEA-COMP:10494"/>
        <dbReference type="Rhea" id="RHEA-COMP:10495"/>
        <dbReference type="ChEBI" id="CHEBI:15378"/>
        <dbReference type="ChEBI" id="CHEBI:16526"/>
        <dbReference type="ChEBI" id="CHEBI:57305"/>
        <dbReference type="ChEBI" id="CHEBI:83099"/>
        <dbReference type="ChEBI" id="CHEBI:83143"/>
        <dbReference type="EC" id="1.4.4.2"/>
    </reaction>
</comment>
<accession>A0A1Y1S212</accession>
<keyword evidence="7" id="KW-1185">Reference proteome</keyword>
<comment type="caution">
    <text evidence="6">The sequence shown here is derived from an EMBL/GenBank/DDBJ whole genome shotgun (WGS) entry which is preliminary data.</text>
</comment>
<dbReference type="STRING" id="1963862.B4O97_02210"/>
<comment type="function">
    <text evidence="1 4">The glycine cleavage system catalyzes the degradation of glycine. The P protein binds the alpha-amino group of glycine through its pyridoxal phosphate cofactor; CO(2) is released and the remaining methylamine moiety is then transferred to the lipoamide cofactor of the H protein.</text>
</comment>
<dbReference type="InterPro" id="IPR015421">
    <property type="entry name" value="PyrdxlP-dep_Trfase_major"/>
</dbReference>
<dbReference type="HAMAP" id="MF_00712">
    <property type="entry name" value="GcvPA"/>
    <property type="match status" value="1"/>
</dbReference>
<evidence type="ECO:0000259" key="5">
    <source>
        <dbReference type="Pfam" id="PF02347"/>
    </source>
</evidence>
<dbReference type="GO" id="GO:0004375">
    <property type="term" value="F:glycine dehydrogenase (decarboxylating) activity"/>
    <property type="evidence" value="ECO:0007669"/>
    <property type="project" value="UniProtKB-EC"/>
</dbReference>
<dbReference type="InterPro" id="IPR049315">
    <property type="entry name" value="GDC-P_N"/>
</dbReference>
<dbReference type="EC" id="1.4.4.2" evidence="4"/>
<dbReference type="CDD" id="cd00613">
    <property type="entry name" value="GDC-P"/>
    <property type="match status" value="1"/>
</dbReference>
<evidence type="ECO:0000313" key="6">
    <source>
        <dbReference type="EMBL" id="ORC37835.1"/>
    </source>
</evidence>
<dbReference type="SUPFAM" id="SSF53383">
    <property type="entry name" value="PLP-dependent transferases"/>
    <property type="match status" value="1"/>
</dbReference>
<evidence type="ECO:0000256" key="2">
    <source>
        <dbReference type="ARBA" id="ARBA00023002"/>
    </source>
</evidence>
<gene>
    <name evidence="4" type="primary">gcvPA</name>
    <name evidence="6" type="ORF">B4O97_02210</name>
</gene>
<dbReference type="PANTHER" id="PTHR42806">
    <property type="entry name" value="GLYCINE CLEAVAGE SYSTEM P-PROTEIN"/>
    <property type="match status" value="1"/>
</dbReference>
<dbReference type="Gene3D" id="3.90.1150.10">
    <property type="entry name" value="Aspartate Aminotransferase, domain 1"/>
    <property type="match status" value="1"/>
</dbReference>
<comment type="subunit">
    <text evidence="4">The glycine cleavage system is composed of four proteins: P, T, L and H. In this organism, the P 'protein' is a heterodimer of two subunits.</text>
</comment>
<evidence type="ECO:0000256" key="4">
    <source>
        <dbReference type="HAMAP-Rule" id="MF_00712"/>
    </source>
</evidence>
<dbReference type="Proteomes" id="UP000192343">
    <property type="component" value="Unassembled WGS sequence"/>
</dbReference>
<evidence type="ECO:0000313" key="7">
    <source>
        <dbReference type="Proteomes" id="UP000192343"/>
    </source>
</evidence>
<organism evidence="6 7">
    <name type="scientific">Marispirochaeta aestuarii</name>
    <dbReference type="NCBI Taxonomy" id="1963862"/>
    <lineage>
        <taxon>Bacteria</taxon>
        <taxon>Pseudomonadati</taxon>
        <taxon>Spirochaetota</taxon>
        <taxon>Spirochaetia</taxon>
        <taxon>Spirochaetales</taxon>
        <taxon>Spirochaetaceae</taxon>
        <taxon>Marispirochaeta</taxon>
    </lineage>
</organism>
<dbReference type="InterPro" id="IPR023010">
    <property type="entry name" value="GcvPA"/>
</dbReference>
<dbReference type="PIRSF" id="PIRSF006815">
    <property type="entry name" value="GcvPA"/>
    <property type="match status" value="1"/>
</dbReference>
<dbReference type="InterPro" id="IPR020581">
    <property type="entry name" value="GDC_P"/>
</dbReference>
<protein>
    <recommendedName>
        <fullName evidence="4">Probable glycine dehydrogenase (decarboxylating) subunit 1</fullName>
        <ecNumber evidence="4">1.4.4.2</ecNumber>
    </recommendedName>
    <alternativeName>
        <fullName evidence="4">Glycine cleavage system P-protein subunit 1</fullName>
    </alternativeName>
    <alternativeName>
        <fullName evidence="4">Glycine decarboxylase subunit 1</fullName>
    </alternativeName>
    <alternativeName>
        <fullName evidence="4">Glycine dehydrogenase (aminomethyl-transferring) subunit 1</fullName>
    </alternativeName>
</protein>
<dbReference type="OrthoDB" id="9771867at2"/>
<sequence length="448" mass="48594">MFAYLPHTETEIREMLERTGLSSLDELFLDIPEKIRLRDGIDLPSGIGEYQVFREMESLSQKNNIQPVSFLGCGCYDHLIPAVIKHLTSRSEFLTAYTPYQAEMSQGMLQAIFEFQSLMCRLTGLDVSNASLYDGHTAAAEAAAMALNSVKNGDTILVSASAHPSTIRVLKSYYADMGITVEAVPAEGGATSIQELKERLRPGVAGVIIQTPNVYGILEDLSEAADAIKAAGSMLIISANPLSLGICRSPGEWGADIAVGDCQPLGLPPGFGGPSAGYIAAREKLLRKLPGRISGMTLDREGRRGFVLTLQAREQHIKRQRATSNICSNQALAALGATVYLSSLGEEGLKEVALRNLNNAAYAFKELTSIPGVEAAFDGNFFNEFTLDLPRDAGVVVTDLAQRGYFAGVPEKRLYPEAEPKRLIVAVTEKRDREEIDAFVRAMKEALT</sequence>
<evidence type="ECO:0000256" key="1">
    <source>
        <dbReference type="ARBA" id="ARBA00003788"/>
    </source>
</evidence>
<evidence type="ECO:0000256" key="3">
    <source>
        <dbReference type="ARBA" id="ARBA00049026"/>
    </source>
</evidence>
<proteinExistence type="inferred from homology"/>
<keyword evidence="2 4" id="KW-0560">Oxidoreductase</keyword>
<dbReference type="GO" id="GO:0009116">
    <property type="term" value="P:nucleoside metabolic process"/>
    <property type="evidence" value="ECO:0007669"/>
    <property type="project" value="InterPro"/>
</dbReference>
<feature type="domain" description="Glycine cleavage system P-protein N-terminal" evidence="5">
    <location>
        <begin position="4"/>
        <end position="441"/>
    </location>
</feature>
<dbReference type="Gene3D" id="3.40.640.10">
    <property type="entry name" value="Type I PLP-dependent aspartate aminotransferase-like (Major domain)"/>
    <property type="match status" value="1"/>
</dbReference>
<dbReference type="AlphaFoldDB" id="A0A1Y1S212"/>
<dbReference type="Pfam" id="PF02347">
    <property type="entry name" value="GDC-P"/>
    <property type="match status" value="1"/>
</dbReference>
<dbReference type="PANTHER" id="PTHR42806:SF1">
    <property type="entry name" value="GLYCINE DEHYDROGENASE (DECARBOXYLATING)"/>
    <property type="match status" value="1"/>
</dbReference>
<comment type="similarity">
    <text evidence="4">Belongs to the GcvP family. N-terminal subunit subfamily.</text>
</comment>
<dbReference type="GO" id="GO:0019464">
    <property type="term" value="P:glycine decarboxylation via glycine cleavage system"/>
    <property type="evidence" value="ECO:0007669"/>
    <property type="project" value="UniProtKB-UniRule"/>
</dbReference>
<dbReference type="InterPro" id="IPR015422">
    <property type="entry name" value="PyrdxlP-dep_Trfase_small"/>
</dbReference>
<name>A0A1Y1S212_9SPIO</name>
<dbReference type="InterPro" id="IPR015424">
    <property type="entry name" value="PyrdxlP-dep_Trfase"/>
</dbReference>
<reference evidence="6 7" key="1">
    <citation type="submission" date="2017-03" db="EMBL/GenBank/DDBJ databases">
        <title>Draft Genome sequence of Marispirochaeta sp. strain JC444.</title>
        <authorList>
            <person name="Shivani Y."/>
            <person name="Subhash Y."/>
            <person name="Sasikala C."/>
            <person name="Ramana C."/>
        </authorList>
    </citation>
    <scope>NUCLEOTIDE SEQUENCE [LARGE SCALE GENOMIC DNA]</scope>
    <source>
        <strain evidence="6 7">JC444</strain>
    </source>
</reference>